<dbReference type="Proteomes" id="UP000823775">
    <property type="component" value="Unassembled WGS sequence"/>
</dbReference>
<proteinExistence type="predicted"/>
<keyword evidence="3" id="KW-1185">Reference proteome</keyword>
<name>A0ABS8TJP6_DATST</name>
<accession>A0ABS8TJP6</accession>
<keyword evidence="1" id="KW-0812">Transmembrane</keyword>
<keyword evidence="1" id="KW-0472">Membrane</keyword>
<feature type="transmembrane region" description="Helical" evidence="1">
    <location>
        <begin position="16"/>
        <end position="39"/>
    </location>
</feature>
<dbReference type="PANTHER" id="PTHR48040:SF14">
    <property type="entry name" value="ABC TRANSPORTER DOMAIN-CONTAINING PROTEIN"/>
    <property type="match status" value="1"/>
</dbReference>
<evidence type="ECO:0000313" key="2">
    <source>
        <dbReference type="EMBL" id="MCD7471150.1"/>
    </source>
</evidence>
<evidence type="ECO:0000256" key="1">
    <source>
        <dbReference type="SAM" id="Phobius"/>
    </source>
</evidence>
<dbReference type="EMBL" id="JACEIK010001652">
    <property type="protein sequence ID" value="MCD7471150.1"/>
    <property type="molecule type" value="Genomic_DNA"/>
</dbReference>
<keyword evidence="1" id="KW-1133">Transmembrane helix</keyword>
<dbReference type="PANTHER" id="PTHR48040">
    <property type="entry name" value="PLEIOTROPIC DRUG RESISTANCE PROTEIN 1-LIKE ISOFORM X1"/>
    <property type="match status" value="1"/>
</dbReference>
<gene>
    <name evidence="2" type="primary">PDR1_4</name>
    <name evidence="2" type="ORF">HAX54_011460</name>
</gene>
<protein>
    <submittedName>
        <fullName evidence="2">Transcription factor</fullName>
    </submittedName>
</protein>
<organism evidence="2 3">
    <name type="scientific">Datura stramonium</name>
    <name type="common">Jimsonweed</name>
    <name type="synonym">Common thornapple</name>
    <dbReference type="NCBI Taxonomy" id="4076"/>
    <lineage>
        <taxon>Eukaryota</taxon>
        <taxon>Viridiplantae</taxon>
        <taxon>Streptophyta</taxon>
        <taxon>Embryophyta</taxon>
        <taxon>Tracheophyta</taxon>
        <taxon>Spermatophyta</taxon>
        <taxon>Magnoliopsida</taxon>
        <taxon>eudicotyledons</taxon>
        <taxon>Gunneridae</taxon>
        <taxon>Pentapetalae</taxon>
        <taxon>asterids</taxon>
        <taxon>lamiids</taxon>
        <taxon>Solanales</taxon>
        <taxon>Solanaceae</taxon>
        <taxon>Solanoideae</taxon>
        <taxon>Datureae</taxon>
        <taxon>Datura</taxon>
    </lineage>
</organism>
<comment type="caution">
    <text evidence="2">The sequence shown here is derived from an EMBL/GenBank/DDBJ whole genome shotgun (WGS) entry which is preliminary data.</text>
</comment>
<reference evidence="2 3" key="1">
    <citation type="journal article" date="2021" name="BMC Genomics">
        <title>Datura genome reveals duplications of psychoactive alkaloid biosynthetic genes and high mutation rate following tissue culture.</title>
        <authorList>
            <person name="Rajewski A."/>
            <person name="Carter-House D."/>
            <person name="Stajich J."/>
            <person name="Litt A."/>
        </authorList>
    </citation>
    <scope>NUCLEOTIDE SEQUENCE [LARGE SCALE GENOMIC DNA]</scope>
    <source>
        <strain evidence="2">AR-01</strain>
    </source>
</reference>
<sequence>MESGLFRFIGAIGRTLGLASILGSFALFLQFALGGLVLSRGGYIEGDIKISGYSKKQDTFARISGYCEQNDICSPYVTVYESLVYSAWLRLPHHVDKKSRKMFVEEAMDLVVLGPLRLGLVGLPGANASKGAAIVMRTVRNTVDTGRTYACRIHQPSIDIFEAFDELFLMKRGAQEIYIGALGLHSYQLIKYFESIPGVSKIKDGYNPATWMLEVTISAQGNAVWG</sequence>
<evidence type="ECO:0000313" key="3">
    <source>
        <dbReference type="Proteomes" id="UP000823775"/>
    </source>
</evidence>